<evidence type="ECO:0000256" key="5">
    <source>
        <dbReference type="ARBA" id="ARBA00023136"/>
    </source>
</evidence>
<feature type="transmembrane region" description="Helical" evidence="6">
    <location>
        <begin position="103"/>
        <end position="125"/>
    </location>
</feature>
<reference evidence="8" key="1">
    <citation type="submission" date="2018-05" db="EMBL/GenBank/DDBJ databases">
        <authorList>
            <person name="Lanie J.A."/>
            <person name="Ng W.-L."/>
            <person name="Kazmierczak K.M."/>
            <person name="Andrzejewski T.M."/>
            <person name="Davidsen T.M."/>
            <person name="Wayne K.J."/>
            <person name="Tettelin H."/>
            <person name="Glass J.I."/>
            <person name="Rusch D."/>
            <person name="Podicherti R."/>
            <person name="Tsui H.-C.T."/>
            <person name="Winkler M.E."/>
        </authorList>
    </citation>
    <scope>NUCLEOTIDE SEQUENCE</scope>
</reference>
<accession>A0A381N7G2</accession>
<dbReference type="GO" id="GO:0000271">
    <property type="term" value="P:polysaccharide biosynthetic process"/>
    <property type="evidence" value="ECO:0007669"/>
    <property type="project" value="InterPro"/>
</dbReference>
<proteinExistence type="inferred from homology"/>
<evidence type="ECO:0000259" key="7">
    <source>
        <dbReference type="Pfam" id="PF04138"/>
    </source>
</evidence>
<organism evidence="8">
    <name type="scientific">marine metagenome</name>
    <dbReference type="NCBI Taxonomy" id="408172"/>
    <lineage>
        <taxon>unclassified sequences</taxon>
        <taxon>metagenomes</taxon>
        <taxon>ecological metagenomes</taxon>
    </lineage>
</organism>
<evidence type="ECO:0000256" key="3">
    <source>
        <dbReference type="ARBA" id="ARBA00022692"/>
    </source>
</evidence>
<feature type="transmembrane region" description="Helical" evidence="6">
    <location>
        <begin position="76"/>
        <end position="97"/>
    </location>
</feature>
<dbReference type="InterPro" id="IPR051401">
    <property type="entry name" value="GtrA_CellWall_Glycosyl"/>
</dbReference>
<feature type="transmembrane region" description="Helical" evidence="6">
    <location>
        <begin position="35"/>
        <end position="55"/>
    </location>
</feature>
<comment type="subcellular location">
    <subcellularLocation>
        <location evidence="1">Membrane</location>
        <topology evidence="1">Multi-pass membrane protein</topology>
    </subcellularLocation>
</comment>
<evidence type="ECO:0000256" key="4">
    <source>
        <dbReference type="ARBA" id="ARBA00022989"/>
    </source>
</evidence>
<dbReference type="PANTHER" id="PTHR38459">
    <property type="entry name" value="PROPHAGE BACTOPRENOL-LINKED GLUCOSE TRANSLOCASE HOMOLOG"/>
    <property type="match status" value="1"/>
</dbReference>
<evidence type="ECO:0000256" key="1">
    <source>
        <dbReference type="ARBA" id="ARBA00004141"/>
    </source>
</evidence>
<feature type="domain" description="GtrA/DPMS transmembrane" evidence="7">
    <location>
        <begin position="9"/>
        <end position="126"/>
    </location>
</feature>
<dbReference type="AlphaFoldDB" id="A0A381N7G2"/>
<dbReference type="GO" id="GO:0005886">
    <property type="term" value="C:plasma membrane"/>
    <property type="evidence" value="ECO:0007669"/>
    <property type="project" value="TreeGrafter"/>
</dbReference>
<comment type="similarity">
    <text evidence="2">Belongs to the GtrA family.</text>
</comment>
<dbReference type="Pfam" id="PF04138">
    <property type="entry name" value="GtrA_DPMS_TM"/>
    <property type="match status" value="1"/>
</dbReference>
<dbReference type="InterPro" id="IPR007267">
    <property type="entry name" value="GtrA_DPMS_TM"/>
</dbReference>
<keyword evidence="5 6" id="KW-0472">Membrane</keyword>
<gene>
    <name evidence="8" type="ORF">METZ01_LOCUS2377</name>
</gene>
<evidence type="ECO:0000256" key="2">
    <source>
        <dbReference type="ARBA" id="ARBA00009399"/>
    </source>
</evidence>
<evidence type="ECO:0000313" key="8">
    <source>
        <dbReference type="EMBL" id="SUZ49523.1"/>
    </source>
</evidence>
<sequence length="131" mass="15174">MIIERHLPKFLIVGVMGTVINYLVFYLIYSIWNVHYILACIVGYISGLFLGFYLNKEWTFKRNDHVFSGKSLVLRYICLYGFTLVVAVLVLYLIAEIANVDPLFGYIVSIFCSTAMNFYGLKYVVFRGRAR</sequence>
<keyword evidence="3 6" id="KW-0812">Transmembrane</keyword>
<feature type="transmembrane region" description="Helical" evidence="6">
    <location>
        <begin position="7"/>
        <end position="29"/>
    </location>
</feature>
<evidence type="ECO:0000256" key="6">
    <source>
        <dbReference type="SAM" id="Phobius"/>
    </source>
</evidence>
<name>A0A381N7G2_9ZZZZ</name>
<keyword evidence="4 6" id="KW-1133">Transmembrane helix</keyword>
<dbReference type="EMBL" id="UINC01000122">
    <property type="protein sequence ID" value="SUZ49523.1"/>
    <property type="molecule type" value="Genomic_DNA"/>
</dbReference>
<protein>
    <recommendedName>
        <fullName evidence="7">GtrA/DPMS transmembrane domain-containing protein</fullName>
    </recommendedName>
</protein>
<dbReference type="PANTHER" id="PTHR38459:SF1">
    <property type="entry name" value="PROPHAGE BACTOPRENOL-LINKED GLUCOSE TRANSLOCASE HOMOLOG"/>
    <property type="match status" value="1"/>
</dbReference>